<evidence type="ECO:0000313" key="3">
    <source>
        <dbReference type="Proteomes" id="UP000216885"/>
    </source>
</evidence>
<dbReference type="SUPFAM" id="SSF75304">
    <property type="entry name" value="Amidase signature (AS) enzymes"/>
    <property type="match status" value="1"/>
</dbReference>
<dbReference type="GO" id="GO:0016740">
    <property type="term" value="F:transferase activity"/>
    <property type="evidence" value="ECO:0007669"/>
    <property type="project" value="UniProtKB-KW"/>
</dbReference>
<dbReference type="Proteomes" id="UP000216885">
    <property type="component" value="Unassembled WGS sequence"/>
</dbReference>
<dbReference type="InterPro" id="IPR036928">
    <property type="entry name" value="AS_sf"/>
</dbReference>
<feature type="domain" description="Amidase" evidence="1">
    <location>
        <begin position="52"/>
        <end position="509"/>
    </location>
</feature>
<dbReference type="Pfam" id="PF01425">
    <property type="entry name" value="Amidase"/>
    <property type="match status" value="1"/>
</dbReference>
<dbReference type="PANTHER" id="PTHR42678:SF34">
    <property type="entry name" value="OS04G0183300 PROTEIN"/>
    <property type="match status" value="1"/>
</dbReference>
<dbReference type="InterPro" id="IPR023631">
    <property type="entry name" value="Amidase_dom"/>
</dbReference>
<keyword evidence="3" id="KW-1185">Reference proteome</keyword>
<comment type="caution">
    <text evidence="2">The sequence shown here is derived from an EMBL/GenBank/DDBJ whole genome shotgun (WGS) entry which is preliminary data.</text>
</comment>
<name>A0A261UT47_9BORD</name>
<dbReference type="PANTHER" id="PTHR42678">
    <property type="entry name" value="AMIDASE"/>
    <property type="match status" value="1"/>
</dbReference>
<sequence>MGHAVLLPLKSPFAYILSLLISIPALANNLDDMDLRQLRRSLDEGRITAEQLVRHYQQKIQQNNRQGDRINAVIRMNEHALEQAKAWDEQRARNPNSKHGALAGIPYLAKDNIDSRGLPTSGGSWVLRNAKPTSDAFVLKQLDADGAILLGKTNMSELAASFGWMGYSSLGGQTLNPHNLRHDASGSSSGSAAAVAAGFAPFALGTDTSGSIRAPASVTGTVGLRPSLGLISRSGIMPLSLSFDTAGVITRTVRDQAVVLDVIKGRDENDAATENIESTSISFVRDLEDSTLKDKTIGVVTNFTGANDQVDAVFAAAQRHAQDKGARLIEVKLPEHYEKLWATVLGPVGDSEFPPQFERYLKTLSGMQPKTLADFVALADEHQREHQDHLMNPKRLAALKDLNENVTSASPRYISILTNTIPSIRTELSALMHEAGVEVLMFPTINCPASVVPGQSDPGYVCKAEDTYASAYIASATGFPEISVPAGIVEGNLPVGISFLGQRGADREVVRAGYAFMGR</sequence>
<accession>A0A261UT47</accession>
<dbReference type="AlphaFoldDB" id="A0A261UT47"/>
<dbReference type="Gene3D" id="3.90.1300.10">
    <property type="entry name" value="Amidase signature (AS) domain"/>
    <property type="match status" value="1"/>
</dbReference>
<protein>
    <submittedName>
        <fullName evidence="2">Glutamyl-tRNA amidotransferase</fullName>
    </submittedName>
</protein>
<evidence type="ECO:0000313" key="2">
    <source>
        <dbReference type="EMBL" id="OZI64835.1"/>
    </source>
</evidence>
<organism evidence="2 3">
    <name type="scientific">Bordetella genomosp. 4</name>
    <dbReference type="NCBI Taxonomy" id="463044"/>
    <lineage>
        <taxon>Bacteria</taxon>
        <taxon>Pseudomonadati</taxon>
        <taxon>Pseudomonadota</taxon>
        <taxon>Betaproteobacteria</taxon>
        <taxon>Burkholderiales</taxon>
        <taxon>Alcaligenaceae</taxon>
        <taxon>Bordetella</taxon>
    </lineage>
</organism>
<dbReference type="EMBL" id="NEVQ01000003">
    <property type="protein sequence ID" value="OZI64835.1"/>
    <property type="molecule type" value="Genomic_DNA"/>
</dbReference>
<evidence type="ECO:0000259" key="1">
    <source>
        <dbReference type="Pfam" id="PF01425"/>
    </source>
</evidence>
<reference evidence="2 3" key="1">
    <citation type="submission" date="2017-05" db="EMBL/GenBank/DDBJ databases">
        <title>Complete and WGS of Bordetella genogroups.</title>
        <authorList>
            <person name="Spilker T."/>
            <person name="LiPuma J."/>
        </authorList>
    </citation>
    <scope>NUCLEOTIDE SEQUENCE [LARGE SCALE GENOMIC DNA]</scope>
    <source>
        <strain evidence="2 3">AU9919</strain>
    </source>
</reference>
<gene>
    <name evidence="2" type="ORF">CAL20_04115</name>
</gene>
<keyword evidence="2" id="KW-0808">Transferase</keyword>
<proteinExistence type="predicted"/>